<keyword evidence="3 9" id="KW-0813">Transport</keyword>
<evidence type="ECO:0000256" key="2">
    <source>
        <dbReference type="ARBA" id="ARBA00008835"/>
    </source>
</evidence>
<protein>
    <recommendedName>
        <fullName evidence="9">Flagellar biosynthesis protein FlhA</fullName>
    </recommendedName>
</protein>
<keyword evidence="9" id="KW-1005">Bacterial flagellum biogenesis</keyword>
<reference evidence="11" key="1">
    <citation type="submission" date="2010-10" db="EMBL/GenBank/DDBJ databases">
        <title>The complete genome of Halanaerobium praevalens DSM 2228.</title>
        <authorList>
            <consortium name="US DOE Joint Genome Institute (JGI-PGF)"/>
            <person name="Lucas S."/>
            <person name="Copeland A."/>
            <person name="Lapidus A."/>
            <person name="Glavina del Rio T."/>
            <person name="Dalin E."/>
            <person name="Tice H."/>
            <person name="Bruce D."/>
            <person name="Goodwin L."/>
            <person name="Pitluck S."/>
            <person name="Kyrpides N."/>
            <person name="Mavromatis K."/>
            <person name="Ivanova N."/>
            <person name="Ovchinnikova G."/>
            <person name="Chertkov O."/>
            <person name="Detter J.C."/>
            <person name="Han C."/>
            <person name="Larimer F."/>
            <person name="Land M."/>
            <person name="Hauser L."/>
            <person name="Markowitz V."/>
            <person name="Cheng J.-F."/>
            <person name="Hugenholtz P."/>
            <person name="Woyke T."/>
            <person name="Wu D."/>
            <person name="Tindall B."/>
            <person name="Pomrenke H.G."/>
            <person name="Brambilla E."/>
            <person name="Klenk H.-P."/>
            <person name="Eisen J.A."/>
        </authorList>
    </citation>
    <scope>NUCLEOTIDE SEQUENCE [LARGE SCALE GENOMIC DNA]</scope>
    <source>
        <strain evidence="11">ATCC 33744 / DSM 2228 / GSL</strain>
    </source>
</reference>
<dbReference type="AlphaFoldDB" id="E3DPP3"/>
<dbReference type="NCBIfam" id="TIGR01399">
    <property type="entry name" value="hrcV"/>
    <property type="match status" value="1"/>
</dbReference>
<dbReference type="InterPro" id="IPR001712">
    <property type="entry name" value="T3SS_FHIPEP"/>
</dbReference>
<sequence>MDNNTVFNNITKNTDIVFALMVVGIIVMFIIPLPTVLLDMLLAANITFSMVVILVSIYTTEPLDLSVFPSLLLFATLFRLGLNVSTTRLILGEGYAGEIVLSFGDFVVGGNYVVGLIIFLILVIIQFVVITKGAERVAEVAARFTLDAMPGKQMSIDADLNAGVIDEHEAKREREKIRQEADFYGAMDGASKFVKGDAIAGIIITFINIIAGLVIGMLQQNMSFGQAAQTYVLLTVGDGLVSQIPALLISTATGMVVTRAASDNNMGNEMTEQLLKQPKALFIASGVLLILGFIPGLPTIPFLVLAIFIATMAYLIVRTAQVEAPKEKAKKQKQQELSPEEKQKMKEQEIKQLIKVDKLEIEVGYNLISLVLPEQGGDFLDRVANIRKQIAMELGIIIPPVRIVDNLQLQPNTYKIKLQGVEISEYQLFAEKYLAMDPGDTFEDIKGTETKEPAFGTPAIWIEEEQRERAEMANYTVVDPGSVMATHLTEIIKAHAYELLGREEVKNLIDNVKEENQAVVDELIPDLMNLGEIQKILQNLLWENIPIKNLVLILETLADHASRTKDQTILTEYVRQGLSRQISNQFTDFKNNLNVFTIDPQKEEKLAQSLEQSDQGNYLSLQPAEAQNLINSIVEQAKQLLEKGNEPILLTSPMIRRPIKEMVHRTFSNLTVLSFNELESEVELQVQGVVK</sequence>
<feature type="transmembrane region" description="Helical" evidence="9">
    <location>
        <begin position="16"/>
        <end position="34"/>
    </location>
</feature>
<evidence type="ECO:0000256" key="6">
    <source>
        <dbReference type="ARBA" id="ARBA00022692"/>
    </source>
</evidence>
<gene>
    <name evidence="9" type="primary">flhA</name>
    <name evidence="10" type="ordered locus">Hprae_0564</name>
</gene>
<evidence type="ECO:0000313" key="11">
    <source>
        <dbReference type="Proteomes" id="UP000006866"/>
    </source>
</evidence>
<evidence type="ECO:0000256" key="8">
    <source>
        <dbReference type="ARBA" id="ARBA00023136"/>
    </source>
</evidence>
<keyword evidence="4 9" id="KW-1003">Cell membrane</keyword>
<keyword evidence="9" id="KW-0653">Protein transport</keyword>
<dbReference type="PANTHER" id="PTHR30161">
    <property type="entry name" value="FLAGELLAR EXPORT PROTEIN, MEMBRANE FLHA SUBUNIT-RELATED"/>
    <property type="match status" value="1"/>
</dbReference>
<feature type="transmembrane region" description="Helical" evidence="9">
    <location>
        <begin position="111"/>
        <end position="130"/>
    </location>
</feature>
<dbReference type="PRINTS" id="PR00949">
    <property type="entry name" value="TYPE3IMAPROT"/>
</dbReference>
<dbReference type="InterPro" id="IPR006302">
    <property type="entry name" value="T3SS_HrcV"/>
</dbReference>
<dbReference type="HOGENOM" id="CLU_015346_3_0_9"/>
<keyword evidence="10" id="KW-0966">Cell projection</keyword>
<reference evidence="10 11" key="2">
    <citation type="journal article" date="2011" name="Stand. Genomic Sci.">
        <title>Complete genome sequence of the extremely halophilic Halanaerobium praevalens type strain (GSL).</title>
        <authorList>
            <person name="Ivanova N."/>
            <person name="Sikorski J."/>
            <person name="Chertkov O."/>
            <person name="Nolan M."/>
            <person name="Lucas S."/>
            <person name="Hammon N."/>
            <person name="Deshpande S."/>
            <person name="Cheng J.F."/>
            <person name="Tapia R."/>
            <person name="Han C."/>
            <person name="Goodwin L."/>
            <person name="Pitluck S."/>
            <person name="Huntemann M."/>
            <person name="Liolios K."/>
            <person name="Pagani I."/>
            <person name="Mavromatis K."/>
            <person name="Ovchinikova G."/>
            <person name="Pati A."/>
            <person name="Chen A."/>
            <person name="Palaniappan K."/>
            <person name="Land M."/>
            <person name="Hauser L."/>
            <person name="Brambilla E.M."/>
            <person name="Kannan K.P."/>
            <person name="Rohde M."/>
            <person name="Tindall B.J."/>
            <person name="Goker M."/>
            <person name="Detter J.C."/>
            <person name="Woyke T."/>
            <person name="Bristow J."/>
            <person name="Eisen J.A."/>
            <person name="Markowitz V."/>
            <person name="Hugenholtz P."/>
            <person name="Kyrpides N.C."/>
            <person name="Klenk H.P."/>
            <person name="Lapidus A."/>
        </authorList>
    </citation>
    <scope>NUCLEOTIDE SEQUENCE [LARGE SCALE GENOMIC DNA]</scope>
    <source>
        <strain evidence="11">ATCC 33744 / DSM 2228 / GSL</strain>
    </source>
</reference>
<evidence type="ECO:0000256" key="4">
    <source>
        <dbReference type="ARBA" id="ARBA00022475"/>
    </source>
</evidence>
<proteinExistence type="inferred from homology"/>
<comment type="subcellular location">
    <subcellularLocation>
        <location evidence="1">Cell inner membrane</location>
        <topology evidence="1">Multi-pass membrane protein</topology>
    </subcellularLocation>
    <subcellularLocation>
        <location evidence="9">Cell membrane</location>
        <topology evidence="9">Multi-pass membrane protein</topology>
    </subcellularLocation>
</comment>
<keyword evidence="7 9" id="KW-1133">Transmembrane helix</keyword>
<feature type="transmembrane region" description="Helical" evidence="9">
    <location>
        <begin position="231"/>
        <end position="257"/>
    </location>
</feature>
<keyword evidence="8 9" id="KW-0472">Membrane</keyword>
<dbReference type="STRING" id="572479.Hprae_0564"/>
<dbReference type="Pfam" id="PF00771">
    <property type="entry name" value="FHIPEP"/>
    <property type="match status" value="1"/>
</dbReference>
<dbReference type="eggNOG" id="COG1298">
    <property type="taxonomic scope" value="Bacteria"/>
</dbReference>
<dbReference type="InterPro" id="IPR042193">
    <property type="entry name" value="FHIPEP_3"/>
</dbReference>
<dbReference type="InterPro" id="IPR006301">
    <property type="entry name" value="FlhA"/>
</dbReference>
<dbReference type="KEGG" id="hpk:Hprae_0564"/>
<keyword evidence="10" id="KW-0282">Flagellum</keyword>
<dbReference type="PATRIC" id="fig|572479.3.peg.570"/>
<keyword evidence="5" id="KW-0997">Cell inner membrane</keyword>
<comment type="similarity">
    <text evidence="2 9">Belongs to the FHIPEP (flagella/HR/invasion proteins export pore) family.</text>
</comment>
<dbReference type="PANTHER" id="PTHR30161:SF1">
    <property type="entry name" value="FLAGELLAR BIOSYNTHESIS PROTEIN FLHA-RELATED"/>
    <property type="match status" value="1"/>
</dbReference>
<dbReference type="NCBIfam" id="TIGR01398">
    <property type="entry name" value="FlhA"/>
    <property type="match status" value="1"/>
</dbReference>
<dbReference type="Proteomes" id="UP000006866">
    <property type="component" value="Chromosome"/>
</dbReference>
<accession>E3DPP3</accession>
<dbReference type="InterPro" id="IPR025505">
    <property type="entry name" value="FHIPEP_CS"/>
</dbReference>
<evidence type="ECO:0000256" key="3">
    <source>
        <dbReference type="ARBA" id="ARBA00022448"/>
    </source>
</evidence>
<keyword evidence="9" id="KW-1006">Bacterial flagellum protein export</keyword>
<comment type="function">
    <text evidence="9">Required for formation of the rod structure of the flagellar apparatus. Together with FliI and FliH, may constitute the export apparatus of flagellin.</text>
</comment>
<name>E3DPP3_HALPG</name>
<dbReference type="Gene3D" id="3.40.50.12790">
    <property type="entry name" value="FHIPEP family, domain 4"/>
    <property type="match status" value="1"/>
</dbReference>
<keyword evidence="10" id="KW-0969">Cilium</keyword>
<organism evidence="10 11">
    <name type="scientific">Halanaerobium praevalens (strain ATCC 33744 / DSM 2228 / GSL)</name>
    <dbReference type="NCBI Taxonomy" id="572479"/>
    <lineage>
        <taxon>Bacteria</taxon>
        <taxon>Bacillati</taxon>
        <taxon>Bacillota</taxon>
        <taxon>Clostridia</taxon>
        <taxon>Halanaerobiales</taxon>
        <taxon>Halanaerobiaceae</taxon>
        <taxon>Halanaerobium</taxon>
    </lineage>
</organism>
<dbReference type="GO" id="GO:0009306">
    <property type="term" value="P:protein secretion"/>
    <property type="evidence" value="ECO:0007669"/>
    <property type="project" value="InterPro"/>
</dbReference>
<evidence type="ECO:0000313" key="10">
    <source>
        <dbReference type="EMBL" id="ADO76718.1"/>
    </source>
</evidence>
<feature type="transmembrane region" description="Helical" evidence="9">
    <location>
        <begin position="40"/>
        <end position="59"/>
    </location>
</feature>
<dbReference type="GO" id="GO:0044780">
    <property type="term" value="P:bacterial-type flagellum assembly"/>
    <property type="evidence" value="ECO:0007669"/>
    <property type="project" value="InterPro"/>
</dbReference>
<dbReference type="PIRSF" id="PIRSF005419">
    <property type="entry name" value="FlhA"/>
    <property type="match status" value="1"/>
</dbReference>
<dbReference type="InterPro" id="IPR042196">
    <property type="entry name" value="FHIPEP_4"/>
</dbReference>
<dbReference type="InterPro" id="IPR042194">
    <property type="entry name" value="FHIPEP_1"/>
</dbReference>
<dbReference type="GO" id="GO:0005886">
    <property type="term" value="C:plasma membrane"/>
    <property type="evidence" value="ECO:0007669"/>
    <property type="project" value="UniProtKB-SubCell"/>
</dbReference>
<dbReference type="Gene3D" id="1.10.8.540">
    <property type="entry name" value="FHIPEP family, domain 3"/>
    <property type="match status" value="1"/>
</dbReference>
<dbReference type="OrthoDB" id="9759185at2"/>
<evidence type="ECO:0000256" key="7">
    <source>
        <dbReference type="ARBA" id="ARBA00022989"/>
    </source>
</evidence>
<keyword evidence="11" id="KW-1185">Reference proteome</keyword>
<dbReference type="RefSeq" id="WP_014552751.1">
    <property type="nucleotide sequence ID" value="NC_017455.1"/>
</dbReference>
<evidence type="ECO:0000256" key="9">
    <source>
        <dbReference type="RuleBase" id="RU364093"/>
    </source>
</evidence>
<dbReference type="Gene3D" id="3.40.30.60">
    <property type="entry name" value="FHIPEP family, domain 1"/>
    <property type="match status" value="1"/>
</dbReference>
<evidence type="ECO:0000256" key="1">
    <source>
        <dbReference type="ARBA" id="ARBA00004429"/>
    </source>
</evidence>
<keyword evidence="6 9" id="KW-0812">Transmembrane</keyword>
<feature type="transmembrane region" description="Helical" evidence="9">
    <location>
        <begin position="71"/>
        <end position="91"/>
    </location>
</feature>
<feature type="transmembrane region" description="Helical" evidence="9">
    <location>
        <begin position="278"/>
        <end position="294"/>
    </location>
</feature>
<dbReference type="EMBL" id="CP002175">
    <property type="protein sequence ID" value="ADO76718.1"/>
    <property type="molecule type" value="Genomic_DNA"/>
</dbReference>
<dbReference type="PROSITE" id="PS00994">
    <property type="entry name" value="FHIPEP"/>
    <property type="match status" value="1"/>
</dbReference>
<evidence type="ECO:0000256" key="5">
    <source>
        <dbReference type="ARBA" id="ARBA00022519"/>
    </source>
</evidence>
<feature type="transmembrane region" description="Helical" evidence="9">
    <location>
        <begin position="198"/>
        <end position="219"/>
    </location>
</feature>